<dbReference type="Proteomes" id="UP001642540">
    <property type="component" value="Unassembled WGS sequence"/>
</dbReference>
<evidence type="ECO:0000313" key="2">
    <source>
        <dbReference type="EMBL" id="CAL8145497.1"/>
    </source>
</evidence>
<feature type="region of interest" description="Disordered" evidence="1">
    <location>
        <begin position="189"/>
        <end position="214"/>
    </location>
</feature>
<comment type="caution">
    <text evidence="2">The sequence shown here is derived from an EMBL/GenBank/DDBJ whole genome shotgun (WGS) entry which is preliminary data.</text>
</comment>
<dbReference type="EMBL" id="CAXLJM020000164">
    <property type="protein sequence ID" value="CAL8145497.1"/>
    <property type="molecule type" value="Genomic_DNA"/>
</dbReference>
<accession>A0ABP1S7V4</accession>
<feature type="region of interest" description="Disordered" evidence="1">
    <location>
        <begin position="231"/>
        <end position="294"/>
    </location>
</feature>
<keyword evidence="3" id="KW-1185">Reference proteome</keyword>
<feature type="region of interest" description="Disordered" evidence="1">
    <location>
        <begin position="1"/>
        <end position="23"/>
    </location>
</feature>
<feature type="compositionally biased region" description="Basic and acidic residues" evidence="1">
    <location>
        <begin position="260"/>
        <end position="277"/>
    </location>
</feature>
<proteinExistence type="predicted"/>
<evidence type="ECO:0008006" key="4">
    <source>
        <dbReference type="Google" id="ProtNLM"/>
    </source>
</evidence>
<sequence>MSQNEASSGKVEVSGISDDPRVHQPSCHYFQYKQVHSKRLRSEEEVKLRLKDDLLRRRGRTQPSVVAQVEKEVAEAMSESGIVHQYLKTKRELYDSYTPLMKSFCYCQTAKISNIEQPIKVKVEEMMNAPERHFAGDEMRQPPQGCLPVDQIQRASQRPVTVEHMQGLYGEKTVCKYQIKKEHFELGHQATLPDDSDDSSVVPQPKETPAATSARHVYSQVQLYSLQQAGLDLSEDESEEEPEAAVDVLPPSVVNNLKRNLVDTKKPGEEEKGRENRNCYWNVNPHDELDYGED</sequence>
<reference evidence="2 3" key="1">
    <citation type="submission" date="2024-08" db="EMBL/GenBank/DDBJ databases">
        <authorList>
            <person name="Cucini C."/>
            <person name="Frati F."/>
        </authorList>
    </citation>
    <scope>NUCLEOTIDE SEQUENCE [LARGE SCALE GENOMIC DNA]</scope>
</reference>
<name>A0ABP1S7V4_9HEXA</name>
<evidence type="ECO:0000313" key="3">
    <source>
        <dbReference type="Proteomes" id="UP001642540"/>
    </source>
</evidence>
<evidence type="ECO:0000256" key="1">
    <source>
        <dbReference type="SAM" id="MobiDB-lite"/>
    </source>
</evidence>
<protein>
    <recommendedName>
        <fullName evidence="4">Protein GRINL1A</fullName>
    </recommendedName>
</protein>
<organism evidence="2 3">
    <name type="scientific">Orchesella dallaii</name>
    <dbReference type="NCBI Taxonomy" id="48710"/>
    <lineage>
        <taxon>Eukaryota</taxon>
        <taxon>Metazoa</taxon>
        <taxon>Ecdysozoa</taxon>
        <taxon>Arthropoda</taxon>
        <taxon>Hexapoda</taxon>
        <taxon>Collembola</taxon>
        <taxon>Entomobryomorpha</taxon>
        <taxon>Entomobryoidea</taxon>
        <taxon>Orchesellidae</taxon>
        <taxon>Orchesellinae</taxon>
        <taxon>Orchesella</taxon>
    </lineage>
</organism>
<feature type="compositionally biased region" description="Basic and acidic residues" evidence="1">
    <location>
        <begin position="285"/>
        <end position="294"/>
    </location>
</feature>
<feature type="compositionally biased region" description="Acidic residues" evidence="1">
    <location>
        <begin position="233"/>
        <end position="244"/>
    </location>
</feature>
<gene>
    <name evidence="2" type="ORF">ODALV1_LOCUS30511</name>
</gene>